<organism evidence="2 3">
    <name type="scientific">Pigmentiphaga soli</name>
    <dbReference type="NCBI Taxonomy" id="1007095"/>
    <lineage>
        <taxon>Bacteria</taxon>
        <taxon>Pseudomonadati</taxon>
        <taxon>Pseudomonadota</taxon>
        <taxon>Betaproteobacteria</taxon>
        <taxon>Burkholderiales</taxon>
        <taxon>Alcaligenaceae</taxon>
        <taxon>Pigmentiphaga</taxon>
    </lineage>
</organism>
<dbReference type="Pfam" id="PF01042">
    <property type="entry name" value="Ribonuc_L-PSP"/>
    <property type="match status" value="1"/>
</dbReference>
<dbReference type="InterPro" id="IPR035959">
    <property type="entry name" value="RutC-like_sf"/>
</dbReference>
<gene>
    <name evidence="2" type="ORF">GCM10023144_17780</name>
</gene>
<dbReference type="PANTHER" id="PTHR11803:SF58">
    <property type="entry name" value="PROTEIN HMF1-RELATED"/>
    <property type="match status" value="1"/>
</dbReference>
<dbReference type="SUPFAM" id="SSF55298">
    <property type="entry name" value="YjgF-like"/>
    <property type="match status" value="1"/>
</dbReference>
<dbReference type="Gene3D" id="3.30.1330.40">
    <property type="entry name" value="RutC-like"/>
    <property type="match status" value="1"/>
</dbReference>
<dbReference type="EMBL" id="BAABFO010000007">
    <property type="protein sequence ID" value="GAA4330247.1"/>
    <property type="molecule type" value="Genomic_DNA"/>
</dbReference>
<keyword evidence="3" id="KW-1185">Reference proteome</keyword>
<name>A0ABP8GUW0_9BURK</name>
<proteinExistence type="inferred from homology"/>
<dbReference type="InterPro" id="IPR006175">
    <property type="entry name" value="YjgF/YER057c/UK114"/>
</dbReference>
<dbReference type="CDD" id="cd00448">
    <property type="entry name" value="YjgF_YER057c_UK114_family"/>
    <property type="match status" value="1"/>
</dbReference>
<evidence type="ECO:0000256" key="1">
    <source>
        <dbReference type="ARBA" id="ARBA00010552"/>
    </source>
</evidence>
<evidence type="ECO:0000313" key="3">
    <source>
        <dbReference type="Proteomes" id="UP001501671"/>
    </source>
</evidence>
<comment type="caution">
    <text evidence="2">The sequence shown here is derived from an EMBL/GenBank/DDBJ whole genome shotgun (WGS) entry which is preliminary data.</text>
</comment>
<dbReference type="PANTHER" id="PTHR11803">
    <property type="entry name" value="2-IMINOBUTANOATE/2-IMINOPROPANOATE DEAMINASE RIDA"/>
    <property type="match status" value="1"/>
</dbReference>
<reference evidence="3" key="1">
    <citation type="journal article" date="2019" name="Int. J. Syst. Evol. Microbiol.">
        <title>The Global Catalogue of Microorganisms (GCM) 10K type strain sequencing project: providing services to taxonomists for standard genome sequencing and annotation.</title>
        <authorList>
            <consortium name="The Broad Institute Genomics Platform"/>
            <consortium name="The Broad Institute Genome Sequencing Center for Infectious Disease"/>
            <person name="Wu L."/>
            <person name="Ma J."/>
        </authorList>
    </citation>
    <scope>NUCLEOTIDE SEQUENCE [LARGE SCALE GENOMIC DNA]</scope>
    <source>
        <strain evidence="3">JCM 17666</strain>
    </source>
</reference>
<evidence type="ECO:0008006" key="4">
    <source>
        <dbReference type="Google" id="ProtNLM"/>
    </source>
</evidence>
<comment type="similarity">
    <text evidence="1">Belongs to the RutC family.</text>
</comment>
<protein>
    <recommendedName>
        <fullName evidence="4">RidA family protein</fullName>
    </recommendedName>
</protein>
<dbReference type="Proteomes" id="UP001501671">
    <property type="component" value="Unassembled WGS sequence"/>
</dbReference>
<sequence length="140" mass="15663">MIEIKPIHPREPLPEYNMPFLPAVSSQGGKILWIAGNGPVPLYHKHPHVPEEEREWLSGGFRAQFDRTMANVKLVVEAGGGTLQSIVKMTVYLPDMSYQNELNQGIFDYFGRENPPPRTLVGAALSHQDMLIEIDVTAIV</sequence>
<accession>A0ABP8GUW0</accession>
<evidence type="ECO:0000313" key="2">
    <source>
        <dbReference type="EMBL" id="GAA4330247.1"/>
    </source>
</evidence>